<keyword evidence="5" id="KW-1185">Reference proteome</keyword>
<reference evidence="4 5" key="1">
    <citation type="submission" date="2018-08" db="EMBL/GenBank/DDBJ databases">
        <title>Isolation, diversity and antifungal activity of Actinobacteria from wheat.</title>
        <authorList>
            <person name="Han C."/>
        </authorList>
    </citation>
    <scope>NUCLEOTIDE SEQUENCE [LARGE SCALE GENOMIC DNA]</scope>
    <source>
        <strain evidence="4 5">NEAU-YY421</strain>
    </source>
</reference>
<dbReference type="InterPro" id="IPR006311">
    <property type="entry name" value="TAT_signal"/>
</dbReference>
<comment type="caution">
    <text evidence="4">The sequence shown here is derived from an EMBL/GenBank/DDBJ whole genome shotgun (WGS) entry which is preliminary data.</text>
</comment>
<dbReference type="InterPro" id="IPR025164">
    <property type="entry name" value="Toastrack_DUF4097"/>
</dbReference>
<evidence type="ECO:0000259" key="3">
    <source>
        <dbReference type="Pfam" id="PF13349"/>
    </source>
</evidence>
<protein>
    <recommendedName>
        <fullName evidence="3">DUF4097 domain-containing protein</fullName>
    </recommendedName>
</protein>
<dbReference type="AlphaFoldDB" id="A0A372MA28"/>
<gene>
    <name evidence="4" type="ORF">DY218_05945</name>
</gene>
<feature type="chain" id="PRO_5016696531" description="DUF4097 domain-containing protein" evidence="2">
    <location>
        <begin position="23"/>
        <end position="250"/>
    </location>
</feature>
<name>A0A372MA28_9ACTN</name>
<sequence length="250" mass="26498">MRTSRRTLFAVSGALLAGVTLAGCGAGDGEEERAERSFALPQDRLTVDVDNGSVDIRTADVDRVEVTRWFTGRSIGGSAKADWTMKDGALTLRSKCGGISLSCEARYEIRVPRGSAVKLDTRNGAVEAAGFTEALDLRSANGAVTVRESSGPVKLRTNNGSLTTEQITSSRVTADSANGSVRLAFAEAPDEARASTHNGEIDLVVPRGTSYAVSTETKNGKASVDVPEDESSRHRLSAKSHNRDITVRAE</sequence>
<dbReference type="PROSITE" id="PS51318">
    <property type="entry name" value="TAT"/>
    <property type="match status" value="1"/>
</dbReference>
<dbReference type="EMBL" id="QUAK01000025">
    <property type="protein sequence ID" value="RFU87792.1"/>
    <property type="molecule type" value="Genomic_DNA"/>
</dbReference>
<dbReference type="PROSITE" id="PS51257">
    <property type="entry name" value="PROKAR_LIPOPROTEIN"/>
    <property type="match status" value="1"/>
</dbReference>
<feature type="domain" description="DUF4097" evidence="3">
    <location>
        <begin position="45"/>
        <end position="248"/>
    </location>
</feature>
<organism evidence="4 5">
    <name type="scientific">Streptomyces triticagri</name>
    <dbReference type="NCBI Taxonomy" id="2293568"/>
    <lineage>
        <taxon>Bacteria</taxon>
        <taxon>Bacillati</taxon>
        <taxon>Actinomycetota</taxon>
        <taxon>Actinomycetes</taxon>
        <taxon>Kitasatosporales</taxon>
        <taxon>Streptomycetaceae</taxon>
        <taxon>Streptomyces</taxon>
    </lineage>
</organism>
<keyword evidence="2" id="KW-0732">Signal</keyword>
<feature type="region of interest" description="Disordered" evidence="1">
    <location>
        <begin position="214"/>
        <end position="250"/>
    </location>
</feature>
<dbReference type="Pfam" id="PF13349">
    <property type="entry name" value="DUF4097"/>
    <property type="match status" value="1"/>
</dbReference>
<evidence type="ECO:0000313" key="4">
    <source>
        <dbReference type="EMBL" id="RFU87792.1"/>
    </source>
</evidence>
<dbReference type="Proteomes" id="UP000263094">
    <property type="component" value="Unassembled WGS sequence"/>
</dbReference>
<evidence type="ECO:0000313" key="5">
    <source>
        <dbReference type="Proteomes" id="UP000263094"/>
    </source>
</evidence>
<feature type="signal peptide" evidence="2">
    <location>
        <begin position="1"/>
        <end position="22"/>
    </location>
</feature>
<feature type="compositionally biased region" description="Basic and acidic residues" evidence="1">
    <location>
        <begin position="241"/>
        <end position="250"/>
    </location>
</feature>
<evidence type="ECO:0000256" key="1">
    <source>
        <dbReference type="SAM" id="MobiDB-lite"/>
    </source>
</evidence>
<accession>A0A372MA28</accession>
<dbReference type="OrthoDB" id="5243271at2"/>
<evidence type="ECO:0000256" key="2">
    <source>
        <dbReference type="SAM" id="SignalP"/>
    </source>
</evidence>
<dbReference type="RefSeq" id="WP_128554838.1">
    <property type="nucleotide sequence ID" value="NZ_QUAK01000025.1"/>
</dbReference>
<proteinExistence type="predicted"/>